<organism evidence="17 18">
    <name type="scientific">Ixodes scapularis</name>
    <name type="common">Black-legged tick</name>
    <name type="synonym">Deer tick</name>
    <dbReference type="NCBI Taxonomy" id="6945"/>
    <lineage>
        <taxon>Eukaryota</taxon>
        <taxon>Metazoa</taxon>
        <taxon>Ecdysozoa</taxon>
        <taxon>Arthropoda</taxon>
        <taxon>Chelicerata</taxon>
        <taxon>Arachnida</taxon>
        <taxon>Acari</taxon>
        <taxon>Parasitiformes</taxon>
        <taxon>Ixodida</taxon>
        <taxon>Ixodoidea</taxon>
        <taxon>Ixodidae</taxon>
        <taxon>Ixodinae</taxon>
        <taxon>Ixodes</taxon>
    </lineage>
</organism>
<comment type="cofactor">
    <cofactor evidence="1 12">
        <name>heme b</name>
        <dbReference type="ChEBI" id="CHEBI:60344"/>
    </cofactor>
</comment>
<dbReference type="SUPFAM" id="SSF63380">
    <property type="entry name" value="Riboflavin synthase domain-like"/>
    <property type="match status" value="1"/>
</dbReference>
<feature type="domain" description="FAD-binding FR-type" evidence="16">
    <location>
        <begin position="640"/>
        <end position="931"/>
    </location>
</feature>
<evidence type="ECO:0000256" key="4">
    <source>
        <dbReference type="ARBA" id="ARBA00022630"/>
    </source>
</evidence>
<keyword evidence="10 12" id="KW-0560">Oxidoreductase</keyword>
<dbReference type="Pfam" id="PF00175">
    <property type="entry name" value="NAD_binding_1"/>
    <property type="match status" value="1"/>
</dbReference>
<keyword evidence="11 12" id="KW-0408">Iron</keyword>
<dbReference type="Proteomes" id="UP000001555">
    <property type="component" value="Unassembled WGS sequence"/>
</dbReference>
<dbReference type="InterPro" id="IPR050607">
    <property type="entry name" value="NOS"/>
</dbReference>
<dbReference type="InterPro" id="IPR012144">
    <property type="entry name" value="NOS_euk"/>
</dbReference>
<dbReference type="InterPro" id="IPR008254">
    <property type="entry name" value="Flavodoxin/NO_synth"/>
</dbReference>
<keyword evidence="7 12" id="KW-0274">FAD</keyword>
<evidence type="ECO:0000256" key="11">
    <source>
        <dbReference type="ARBA" id="ARBA00023004"/>
    </source>
</evidence>
<proteinExistence type="inferred from homology"/>
<dbReference type="Pfam" id="PF02898">
    <property type="entry name" value="NO_synthase"/>
    <property type="match status" value="1"/>
</dbReference>
<dbReference type="InterPro" id="IPR039261">
    <property type="entry name" value="FNR_nucleotide-bd"/>
</dbReference>
<dbReference type="InterPro" id="IPR017938">
    <property type="entry name" value="Riboflavin_synthase-like_b-brl"/>
</dbReference>
<dbReference type="VEuPathDB" id="VectorBase:ISCI018074"/>
<dbReference type="PRINTS" id="PR00371">
    <property type="entry name" value="FPNCR"/>
</dbReference>
<evidence type="ECO:0000256" key="3">
    <source>
        <dbReference type="ARBA" id="ARBA00022617"/>
    </source>
</evidence>
<dbReference type="InterPro" id="IPR001433">
    <property type="entry name" value="OxRdtase_FAD/NAD-bd"/>
</dbReference>
<comment type="catalytic activity">
    <reaction evidence="12">
        <text>2 L-arginine + 3 NADPH + 4 O2 + H(+) = 2 L-citrulline + 2 nitric oxide + 3 NADP(+) + 4 H2O</text>
        <dbReference type="Rhea" id="RHEA:19897"/>
        <dbReference type="ChEBI" id="CHEBI:15377"/>
        <dbReference type="ChEBI" id="CHEBI:15378"/>
        <dbReference type="ChEBI" id="CHEBI:15379"/>
        <dbReference type="ChEBI" id="CHEBI:16480"/>
        <dbReference type="ChEBI" id="CHEBI:32682"/>
        <dbReference type="ChEBI" id="CHEBI:57743"/>
        <dbReference type="ChEBI" id="CHEBI:57783"/>
        <dbReference type="ChEBI" id="CHEBI:58349"/>
        <dbReference type="EC" id="1.14.13.39"/>
    </reaction>
</comment>
<evidence type="ECO:0000256" key="6">
    <source>
        <dbReference type="ARBA" id="ARBA00022723"/>
    </source>
</evidence>
<dbReference type="InterPro" id="IPR003097">
    <property type="entry name" value="CysJ-like_FAD-binding"/>
</dbReference>
<dbReference type="SUPFAM" id="SSF52343">
    <property type="entry name" value="Ferredoxin reductase-like, C-terminal NADP-linked domain"/>
    <property type="match status" value="1"/>
</dbReference>
<dbReference type="PIRSF" id="PIRSF000333">
    <property type="entry name" value="NOS"/>
    <property type="match status" value="1"/>
</dbReference>
<dbReference type="VEuPathDB" id="VectorBase:ISCW018074"/>
<reference evidence="18" key="1">
    <citation type="submission" date="2008-03" db="EMBL/GenBank/DDBJ databases">
        <title>Annotation of Ixodes scapularis.</title>
        <authorList>
            <consortium name="Ixodes scapularis Genome Project Consortium"/>
            <person name="Caler E."/>
            <person name="Hannick L.I."/>
            <person name="Bidwell S."/>
            <person name="Joardar V."/>
            <person name="Thiagarajan M."/>
            <person name="Amedeo P."/>
            <person name="Galinsky K.J."/>
            <person name="Schobel S."/>
            <person name="Inman J."/>
            <person name="Hostetler J."/>
            <person name="Miller J."/>
            <person name="Hammond M."/>
            <person name="Megy K."/>
            <person name="Lawson D."/>
            <person name="Kodira C."/>
            <person name="Sutton G."/>
            <person name="Meyer J."/>
            <person name="Hill C.A."/>
            <person name="Birren B."/>
            <person name="Nene V."/>
            <person name="Collins F."/>
            <person name="Alarcon-Chaidez F."/>
            <person name="Wikel S."/>
            <person name="Strausberg R."/>
        </authorList>
    </citation>
    <scope>NUCLEOTIDE SEQUENCE [LARGE SCALE GENOMIC DNA]</scope>
    <source>
        <strain evidence="18">Wikel</strain>
    </source>
</reference>
<evidence type="ECO:0000256" key="14">
    <source>
        <dbReference type="SAM" id="Coils"/>
    </source>
</evidence>
<dbReference type="InterPro" id="IPR001094">
    <property type="entry name" value="Flavdoxin-like"/>
</dbReference>
<dbReference type="EMBL" id="ABJB010887019">
    <property type="status" value="NOT_ANNOTATED_CDS"/>
    <property type="molecule type" value="Genomic_DNA"/>
</dbReference>
<dbReference type="InterPro" id="IPR044940">
    <property type="entry name" value="NOS_dom_2"/>
</dbReference>
<dbReference type="HOGENOM" id="CLU_001570_16_0_1"/>
<comment type="cofactor">
    <cofactor evidence="12">
        <name>FAD</name>
        <dbReference type="ChEBI" id="CHEBI:57692"/>
    </cofactor>
    <text evidence="12">Binds 1 FAD.</text>
</comment>
<dbReference type="SUPFAM" id="SSF52218">
    <property type="entry name" value="Flavoproteins"/>
    <property type="match status" value="1"/>
</dbReference>
<evidence type="ECO:0000256" key="9">
    <source>
        <dbReference type="ARBA" id="ARBA00022860"/>
    </source>
</evidence>
<keyword evidence="4" id="KW-0285">Flavoprotein</keyword>
<dbReference type="OrthoDB" id="1688044at2759"/>
<dbReference type="CDD" id="cd00795">
    <property type="entry name" value="NOS_oxygenase_euk"/>
    <property type="match status" value="1"/>
</dbReference>
<dbReference type="PROSITE" id="PS51384">
    <property type="entry name" value="FAD_FR"/>
    <property type="match status" value="1"/>
</dbReference>
<evidence type="ECO:0000256" key="7">
    <source>
        <dbReference type="ARBA" id="ARBA00022827"/>
    </source>
</evidence>
<dbReference type="EMBL" id="ABJB010337879">
    <property type="status" value="NOT_ANNOTATED_CDS"/>
    <property type="molecule type" value="Genomic_DNA"/>
</dbReference>
<dbReference type="Gene3D" id="3.40.50.80">
    <property type="entry name" value="Nucleotide-binding domain of ferredoxin-NADP reductase (FNR) module"/>
    <property type="match status" value="1"/>
</dbReference>
<dbReference type="InterPro" id="IPR036119">
    <property type="entry name" value="NOS_N_sf"/>
</dbReference>
<evidence type="ECO:0000256" key="10">
    <source>
        <dbReference type="ARBA" id="ARBA00023002"/>
    </source>
</evidence>
<comment type="cofactor">
    <cofactor evidence="12">
        <name>FMN</name>
        <dbReference type="ChEBI" id="CHEBI:58210"/>
    </cofactor>
    <text evidence="12">Binds 1 FMN.</text>
</comment>
<comment type="function">
    <text evidence="12">Produces nitric oxide (NO) which is a messenger molecule with diverse functions.</text>
</comment>
<accession>A0A1S4LRM0</accession>
<dbReference type="InterPro" id="IPR029039">
    <property type="entry name" value="Flavoprotein-like_sf"/>
</dbReference>
<evidence type="ECO:0000256" key="1">
    <source>
        <dbReference type="ARBA" id="ARBA00001970"/>
    </source>
</evidence>
<evidence type="ECO:0000313" key="18">
    <source>
        <dbReference type="Proteomes" id="UP000001555"/>
    </source>
</evidence>
<dbReference type="PROSITE" id="PS60001">
    <property type="entry name" value="NOS"/>
    <property type="match status" value="1"/>
</dbReference>
<dbReference type="PANTHER" id="PTHR43410">
    <property type="entry name" value="NITRIC OXIDE SYNTHASE OXYGENASE"/>
    <property type="match status" value="1"/>
</dbReference>
<sequence>MPCSNTICQGSLMCGPVRRNGKEPRPTDEVLQHAKEFLDQFYTSIKRFHSKAHEKRWSEVERQVQQRGTYDLTETELVFGAKLAWRNSARCIGRIQWSKLQVFDARHCYTARDMYEAICAHLKYSTNKGNIRSAITIFPPRTDGHHDYRVWNAQLIQFAGHKQPDGSVVGDPASVELTEICKKLGWKPKGTRFEALPLVLSANGEDPEWFEIPEDLIMRVKITHPKYESVGEMGLEWYAVPAVSGMMLDLGGVEFTACPFNGWYMVTEIAVRDFCDVQRFNLAEEVASRIGLDTKTNSNLWRDRAVIELTLAVLYSFQKANVTIVDHHTASEQFMKHMENENRLRGGCPGDWVWIVPPLSGSLTPVFHQEMLYYHLKPNYEYQMPAWKTHVWQKKVDDQRRYSRKFRFKDIASAVKFTSAMYGKALAKRVKAKILYATETGKSETYAKVLCDIFLHAFNATVECMEDYDFVNLEFEPLLLVISSTFGNGEPPENGEVSSGSIFFSTVLELASIGVIFGGALLSKSVEDEKVTHLITAALQAVFVNASENDTGSPPPAHETSDLGPLSNVRFAVFGLGSSAYPNFCAYGKYVDKILADLGGERICKLTTGDELRGQEQSFRQWAKSVFEQACDVFCVGDGIGPIEMTPSMEENIAWSPDKVRLDRKATDKNPVLGFGEMNERSNVRSVFLNFGNGKKINPKTNTIMVVLESSNESELKYAPGDHIGIYAVNRDDIVNGIVERIAPGSADPDTVYRVQYREIVQNPITGEQKETWQDNTRMPPCSLRVALSRYMDITTPASQELLKYLAAMASDPRQQETLQTLATNLEKYEDWKAHKFPHLLDLLEEFPSVRPTAELLLCMLPLIQPRFYSISSAPEAYPGQIHLTVAVVTYTTENGSGKKHYGVCSSFLDTLNPGEEMACFVRIAPNFHLPERKNVPVVLVGPGTGIAPYRSFWQRRYCSMQGVYQEGPMTLYFGCRTSDSQLYAEEVQTMKDVGALENVFLAFSRVPGKQKHYVQDRLHEKAPELYRQLVKECGHLYVCGDVIMADGVNKAVREILRDQGKITEEKAEALMDKLREENRIHEDIFGVTLRTEEATRKSREDAKRRSTSK</sequence>
<keyword evidence="18" id="KW-1185">Reference proteome</keyword>
<keyword evidence="5 12" id="KW-0288">FMN</keyword>
<keyword evidence="14" id="KW-0175">Coiled coil</keyword>
<dbReference type="Gene3D" id="3.40.50.360">
    <property type="match status" value="1"/>
</dbReference>
<dbReference type="Gene3D" id="3.90.1230.10">
    <property type="entry name" value="Nitric Oxide Synthase, Chain A, domain 3"/>
    <property type="match status" value="1"/>
</dbReference>
<dbReference type="PANTHER" id="PTHR43410:SF1">
    <property type="entry name" value="NITRIC OXIDE SYNTHASE"/>
    <property type="match status" value="1"/>
</dbReference>
<protein>
    <recommendedName>
        <fullName evidence="12">Nitric oxide synthase</fullName>
        <ecNumber evidence="12">1.14.13.39</ecNumber>
    </recommendedName>
</protein>
<dbReference type="EC" id="1.14.13.39" evidence="12"/>
<dbReference type="InterPro" id="IPR044943">
    <property type="entry name" value="NOS_dom_1"/>
</dbReference>
<dbReference type="EMBL" id="ABJB010729103">
    <property type="status" value="NOT_ANNOTATED_CDS"/>
    <property type="molecule type" value="Genomic_DNA"/>
</dbReference>
<feature type="domain" description="Flavodoxin-like" evidence="15">
    <location>
        <begin position="432"/>
        <end position="627"/>
    </location>
</feature>
<keyword evidence="6 12" id="KW-0479">Metal-binding</keyword>
<dbReference type="InterPro" id="IPR004030">
    <property type="entry name" value="NOS_N"/>
</dbReference>
<dbReference type="InterPro" id="IPR017927">
    <property type="entry name" value="FAD-bd_FR_type"/>
</dbReference>
<evidence type="ECO:0000256" key="8">
    <source>
        <dbReference type="ARBA" id="ARBA00022857"/>
    </source>
</evidence>
<feature type="coiled-coil region" evidence="14">
    <location>
        <begin position="1058"/>
        <end position="1085"/>
    </location>
</feature>
<dbReference type="Pfam" id="PF00667">
    <property type="entry name" value="FAD_binding_1"/>
    <property type="match status" value="1"/>
</dbReference>
<evidence type="ECO:0000256" key="2">
    <source>
        <dbReference type="ARBA" id="ARBA00006267"/>
    </source>
</evidence>
<dbReference type="STRING" id="6945.B7PGS0"/>
<dbReference type="PROSITE" id="PS50902">
    <property type="entry name" value="FLAVODOXIN_LIKE"/>
    <property type="match status" value="1"/>
</dbReference>
<evidence type="ECO:0000256" key="12">
    <source>
        <dbReference type="PIRNR" id="PIRNR000333"/>
    </source>
</evidence>
<evidence type="ECO:0000259" key="16">
    <source>
        <dbReference type="PROSITE" id="PS51384"/>
    </source>
</evidence>
<dbReference type="SUPFAM" id="SSF56512">
    <property type="entry name" value="Nitric oxide (NO) synthase oxygenase domain"/>
    <property type="match status" value="1"/>
</dbReference>
<name>A0A1S4LRM0_IXOSC</name>
<evidence type="ECO:0000313" key="17">
    <source>
        <dbReference type="EnsemblMetazoa" id="ISCW018074-PA"/>
    </source>
</evidence>
<dbReference type="InterPro" id="IPR001709">
    <property type="entry name" value="Flavoprot_Pyr_Nucl_cyt_Rdtase"/>
</dbReference>
<evidence type="ECO:0000256" key="5">
    <source>
        <dbReference type="ARBA" id="ARBA00022643"/>
    </source>
</evidence>
<dbReference type="EMBL" id="ABJB011001595">
    <property type="status" value="NOT_ANNOTATED_CDS"/>
    <property type="molecule type" value="Genomic_DNA"/>
</dbReference>
<dbReference type="EnsemblMetazoa" id="ISCW018074-RA">
    <property type="protein sequence ID" value="ISCW018074-PA"/>
    <property type="gene ID" value="ISCW018074"/>
</dbReference>
<dbReference type="VEuPathDB" id="VectorBase:ISCP_004808"/>
<keyword evidence="9 12" id="KW-0112">Calmodulin-binding</keyword>
<dbReference type="Gene3D" id="3.90.340.10">
    <property type="entry name" value="Nitric Oxide Synthase, Chain A, domain 1"/>
    <property type="match status" value="1"/>
</dbReference>
<keyword evidence="8 12" id="KW-0521">NADP</keyword>
<dbReference type="InterPro" id="IPR044944">
    <property type="entry name" value="NOS_dom_3"/>
</dbReference>
<dbReference type="PRINTS" id="PR00369">
    <property type="entry name" value="FLAVODOXIN"/>
</dbReference>
<dbReference type="Gene3D" id="1.20.990.10">
    <property type="entry name" value="NADPH-cytochrome p450 Reductase, Chain A, domain 3"/>
    <property type="match status" value="1"/>
</dbReference>
<feature type="binding site" description="axial binding residue" evidence="13">
    <location>
        <position position="91"/>
    </location>
    <ligand>
        <name>heme b</name>
        <dbReference type="ChEBI" id="CHEBI:60344"/>
    </ligand>
    <ligandPart>
        <name>Fe</name>
        <dbReference type="ChEBI" id="CHEBI:18248"/>
    </ligandPart>
</feature>
<dbReference type="Gene3D" id="2.40.30.10">
    <property type="entry name" value="Translation factors"/>
    <property type="match status" value="1"/>
</dbReference>
<dbReference type="PaxDb" id="6945-B7PGS0"/>
<comment type="similarity">
    <text evidence="2 12">Belongs to the NOS family.</text>
</comment>
<dbReference type="Pfam" id="PF00258">
    <property type="entry name" value="Flavodoxin_1"/>
    <property type="match status" value="1"/>
</dbReference>
<evidence type="ECO:0000256" key="13">
    <source>
        <dbReference type="PIRSR" id="PIRSR000333-1"/>
    </source>
</evidence>
<evidence type="ECO:0000259" key="15">
    <source>
        <dbReference type="PROSITE" id="PS50902"/>
    </source>
</evidence>
<reference evidence="17" key="2">
    <citation type="submission" date="2020-05" db="UniProtKB">
        <authorList>
            <consortium name="EnsemblMetazoa"/>
        </authorList>
    </citation>
    <scope>IDENTIFICATION</scope>
    <source>
        <strain evidence="17">wikel</strain>
    </source>
</reference>
<dbReference type="InterPro" id="IPR023173">
    <property type="entry name" value="NADPH_Cyt_P450_Rdtase_alpha"/>
</dbReference>
<keyword evidence="3 12" id="KW-0349">Heme</keyword>
<dbReference type="Gene3D" id="3.90.440.10">
    <property type="entry name" value="Nitric Oxide Synthase,Heme Domain,Chain A domain 2"/>
    <property type="match status" value="1"/>
</dbReference>